<reference evidence="1 2" key="1">
    <citation type="journal article" date="2019" name="ACS Chem. Biol.">
        <title>Identification and Mobilization of a Cryptic Antibiotic Biosynthesis Gene Locus from a Human-Pathogenic Nocardia Isolate.</title>
        <authorList>
            <person name="Herisse M."/>
            <person name="Ishida K."/>
            <person name="Porter J.L."/>
            <person name="Howden B."/>
            <person name="Hertweck C."/>
            <person name="Stinear T.P."/>
            <person name="Pidot S.J."/>
        </authorList>
    </citation>
    <scope>NUCLEOTIDE SEQUENCE [LARGE SCALE GENOMIC DNA]</scope>
    <source>
        <strain evidence="1 2">AUSMDU00012715</strain>
    </source>
</reference>
<dbReference type="AlphaFoldDB" id="A0A6G9Z495"/>
<organism evidence="1 2">
    <name type="scientific">Nocardia terpenica</name>
    <dbReference type="NCBI Taxonomy" id="455432"/>
    <lineage>
        <taxon>Bacteria</taxon>
        <taxon>Bacillati</taxon>
        <taxon>Actinomycetota</taxon>
        <taxon>Actinomycetes</taxon>
        <taxon>Mycobacteriales</taxon>
        <taxon>Nocardiaceae</taxon>
        <taxon>Nocardia</taxon>
    </lineage>
</organism>
<name>A0A6G9Z495_9NOCA</name>
<dbReference type="InterPro" id="IPR029069">
    <property type="entry name" value="HotDog_dom_sf"/>
</dbReference>
<protein>
    <submittedName>
        <fullName evidence="1">DUF4442 domain-containing protein</fullName>
    </submittedName>
</protein>
<dbReference type="Pfam" id="PF14539">
    <property type="entry name" value="DUF4442"/>
    <property type="match status" value="1"/>
</dbReference>
<dbReference type="InterPro" id="IPR027961">
    <property type="entry name" value="DUF4442"/>
</dbReference>
<dbReference type="Gene3D" id="3.10.129.10">
    <property type="entry name" value="Hotdog Thioesterase"/>
    <property type="match status" value="1"/>
</dbReference>
<dbReference type="SUPFAM" id="SSF54637">
    <property type="entry name" value="Thioesterase/thiol ester dehydrase-isomerase"/>
    <property type="match status" value="1"/>
</dbReference>
<evidence type="ECO:0000313" key="1">
    <source>
        <dbReference type="EMBL" id="QIS20358.1"/>
    </source>
</evidence>
<gene>
    <name evidence="1" type="ORF">F6W96_20725</name>
</gene>
<proteinExistence type="predicted"/>
<dbReference type="Proteomes" id="UP000500953">
    <property type="component" value="Chromosome"/>
</dbReference>
<dbReference type="EMBL" id="CP046173">
    <property type="protein sequence ID" value="QIS20358.1"/>
    <property type="molecule type" value="Genomic_DNA"/>
</dbReference>
<evidence type="ECO:0000313" key="2">
    <source>
        <dbReference type="Proteomes" id="UP000500953"/>
    </source>
</evidence>
<accession>A0A6G9Z495</accession>
<sequence length="191" mass="21267">MLADSPGRSATETLDGPGRCSCGYGTEMRVKPGGFEGRTFPAWLVTPRRLRAVMNMAPPLLFLGVRVERFAEDWTATEVSLRVRRWNSNHNGAAPGWSLFAMTDPFFGMMAFGQLGSGYRVWNTTAEIEFLSPGRNTVRSTMVLPRELVDNIRRTTEDGAKSITAHEAQIIDSSGKLVARARQQLYVRRAQ</sequence>